<keyword evidence="6" id="KW-0663">Pyridoxal phosphate</keyword>
<dbReference type="Gene3D" id="3.40.640.10">
    <property type="entry name" value="Type I PLP-dependent aspartate aminotransferase-like (Major domain)"/>
    <property type="match status" value="1"/>
</dbReference>
<sequence length="400" mass="44034">MTLFSSVQLAPKDPIFGLTEAYVADQKPDKVNLGVGVYFTDEGKIPLLKAVLKAEEELVAKHLPRGYIPIDGPNPYNQAVQNLLFGAHSPLIKDGRVVTAECIGGTGALRVGADFIERLNLRAPAAISNPTWENHRGIFEAAGFEVRDYTYFDSATHGVDFAGMVKSLESYPKHTTVVLHACCHNPTGADITEAQWRQVIEICKSKELIPFLDMAYQGFADGIDQDGIAVRLFADSGMSFFVSSSFSKSFSLYGERVGALSIITQSKEESNRVLSQLKRVIRTNYSNPPTHGGAIVAAVLNTPELRQMWEEELATMRNRIKKMRHDFVIKLAEAGVKEDLSFIEDQRGMFSYSGLTAEQVERLQKEDGIYALSTGRICVAALNTKNIDKVARAIARVLAA</sequence>
<protein>
    <recommendedName>
        <fullName evidence="7">Aminotransferase</fullName>
        <ecNumber evidence="7">2.6.1.-</ecNumber>
    </recommendedName>
</protein>
<keyword evidence="4 7" id="KW-0032">Aminotransferase</keyword>
<organism evidence="9 10">
    <name type="scientific">Polynucleobacter paneuropaeus</name>
    <dbReference type="NCBI Taxonomy" id="2527775"/>
    <lineage>
        <taxon>Bacteria</taxon>
        <taxon>Pseudomonadati</taxon>
        <taxon>Pseudomonadota</taxon>
        <taxon>Betaproteobacteria</taxon>
        <taxon>Burkholderiales</taxon>
        <taxon>Burkholderiaceae</taxon>
        <taxon>Polynucleobacter</taxon>
    </lineage>
</organism>
<dbReference type="SUPFAM" id="SSF53383">
    <property type="entry name" value="PLP-dependent transferases"/>
    <property type="match status" value="1"/>
</dbReference>
<dbReference type="PANTHER" id="PTHR11879">
    <property type="entry name" value="ASPARTATE AMINOTRANSFERASE"/>
    <property type="match status" value="1"/>
</dbReference>
<evidence type="ECO:0000256" key="6">
    <source>
        <dbReference type="ARBA" id="ARBA00022898"/>
    </source>
</evidence>
<evidence type="ECO:0000256" key="3">
    <source>
        <dbReference type="ARBA" id="ARBA00011738"/>
    </source>
</evidence>
<dbReference type="GO" id="GO:0030170">
    <property type="term" value="F:pyridoxal phosphate binding"/>
    <property type="evidence" value="ECO:0007669"/>
    <property type="project" value="InterPro"/>
</dbReference>
<dbReference type="PANTHER" id="PTHR11879:SF37">
    <property type="entry name" value="AROMATIC-AMINO-ACID AMINOTRANSFERASE"/>
    <property type="match status" value="1"/>
</dbReference>
<evidence type="ECO:0000313" key="10">
    <source>
        <dbReference type="Proteomes" id="UP000248592"/>
    </source>
</evidence>
<dbReference type="EC" id="2.6.1.-" evidence="7"/>
<dbReference type="OrthoDB" id="9766445at2"/>
<dbReference type="InterPro" id="IPR015421">
    <property type="entry name" value="PyrdxlP-dep_Trfase_major"/>
</dbReference>
<dbReference type="PRINTS" id="PR00799">
    <property type="entry name" value="TRANSAMINASE"/>
</dbReference>
<dbReference type="InterPro" id="IPR015422">
    <property type="entry name" value="PyrdxlP-dep_Trfase_small"/>
</dbReference>
<evidence type="ECO:0000256" key="7">
    <source>
        <dbReference type="RuleBase" id="RU000481"/>
    </source>
</evidence>
<comment type="subunit">
    <text evidence="3">Homodimer.</text>
</comment>
<dbReference type="GO" id="GO:0033585">
    <property type="term" value="P:L-phenylalanine biosynthetic process from chorismate via phenylpyruvate"/>
    <property type="evidence" value="ECO:0007669"/>
    <property type="project" value="TreeGrafter"/>
</dbReference>
<evidence type="ECO:0000256" key="1">
    <source>
        <dbReference type="ARBA" id="ARBA00001933"/>
    </source>
</evidence>
<dbReference type="GO" id="GO:0004838">
    <property type="term" value="F:L-tyrosine-2-oxoglutarate transaminase activity"/>
    <property type="evidence" value="ECO:0007669"/>
    <property type="project" value="TreeGrafter"/>
</dbReference>
<dbReference type="FunFam" id="3.90.1150.10:FF:000001">
    <property type="entry name" value="Aspartate aminotransferase"/>
    <property type="match status" value="1"/>
</dbReference>
<dbReference type="PROSITE" id="PS00105">
    <property type="entry name" value="AA_TRANSFER_CLASS_1"/>
    <property type="match status" value="1"/>
</dbReference>
<dbReference type="CDD" id="cd00609">
    <property type="entry name" value="AAT_like"/>
    <property type="match status" value="1"/>
</dbReference>
<evidence type="ECO:0000256" key="4">
    <source>
        <dbReference type="ARBA" id="ARBA00022576"/>
    </source>
</evidence>
<dbReference type="NCBIfam" id="NF006719">
    <property type="entry name" value="PRK09257.1"/>
    <property type="match status" value="1"/>
</dbReference>
<dbReference type="GO" id="GO:0042802">
    <property type="term" value="F:identical protein binding"/>
    <property type="evidence" value="ECO:0007669"/>
    <property type="project" value="TreeGrafter"/>
</dbReference>
<feature type="domain" description="Aminotransferase class I/classII large" evidence="8">
    <location>
        <begin position="29"/>
        <end position="394"/>
    </location>
</feature>
<dbReference type="InterPro" id="IPR004839">
    <property type="entry name" value="Aminotransferase_I/II_large"/>
</dbReference>
<evidence type="ECO:0000256" key="2">
    <source>
        <dbReference type="ARBA" id="ARBA00007441"/>
    </source>
</evidence>
<accession>A0A2Z4JT59</accession>
<dbReference type="KEGG" id="poh:DPM16_02725"/>
<dbReference type="Pfam" id="PF00155">
    <property type="entry name" value="Aminotran_1_2"/>
    <property type="match status" value="1"/>
</dbReference>
<dbReference type="InterPro" id="IPR004838">
    <property type="entry name" value="NHTrfase_class1_PyrdxlP-BS"/>
</dbReference>
<keyword evidence="5 7" id="KW-0808">Transferase</keyword>
<dbReference type="FunFam" id="3.40.640.10:FF:000015">
    <property type="entry name" value="Aspartate aminotransferase"/>
    <property type="match status" value="1"/>
</dbReference>
<proteinExistence type="inferred from homology"/>
<reference evidence="10" key="1">
    <citation type="submission" date="2018-06" db="EMBL/GenBank/DDBJ databases">
        <title>Description of a new Polynucleobacter species.</title>
        <authorList>
            <person name="Hahn M.W."/>
        </authorList>
    </citation>
    <scope>NUCLEOTIDE SEQUENCE [LARGE SCALE GENOMIC DNA]</scope>
    <source>
        <strain evidence="10">MG-25-Pas1-D2</strain>
    </source>
</reference>
<name>A0A2Z4JT59_9BURK</name>
<dbReference type="GO" id="GO:0005829">
    <property type="term" value="C:cytosol"/>
    <property type="evidence" value="ECO:0007669"/>
    <property type="project" value="TreeGrafter"/>
</dbReference>
<dbReference type="EMBL" id="CP030085">
    <property type="protein sequence ID" value="AWW50038.1"/>
    <property type="molecule type" value="Genomic_DNA"/>
</dbReference>
<dbReference type="RefSeq" id="WP_112203452.1">
    <property type="nucleotide sequence ID" value="NZ_CBCSBS010000001.1"/>
</dbReference>
<evidence type="ECO:0000259" key="8">
    <source>
        <dbReference type="Pfam" id="PF00155"/>
    </source>
</evidence>
<comment type="similarity">
    <text evidence="2 7">Belongs to the class-I pyridoxal-phosphate-dependent aminotransferase family.</text>
</comment>
<dbReference type="InterPro" id="IPR015424">
    <property type="entry name" value="PyrdxlP-dep_Trfase"/>
</dbReference>
<comment type="cofactor">
    <cofactor evidence="1 7">
        <name>pyridoxal 5'-phosphate</name>
        <dbReference type="ChEBI" id="CHEBI:597326"/>
    </cofactor>
</comment>
<evidence type="ECO:0000313" key="9">
    <source>
        <dbReference type="EMBL" id="AWW50038.1"/>
    </source>
</evidence>
<dbReference type="Gene3D" id="3.90.1150.10">
    <property type="entry name" value="Aspartate Aminotransferase, domain 1"/>
    <property type="match status" value="1"/>
</dbReference>
<dbReference type="Proteomes" id="UP000248592">
    <property type="component" value="Chromosome"/>
</dbReference>
<evidence type="ECO:0000256" key="5">
    <source>
        <dbReference type="ARBA" id="ARBA00022679"/>
    </source>
</evidence>
<dbReference type="AlphaFoldDB" id="A0A2Z4JT59"/>
<dbReference type="InterPro" id="IPR000796">
    <property type="entry name" value="Asp_trans"/>
</dbReference>
<gene>
    <name evidence="9" type="ORF">Pas1_06375</name>
</gene>